<dbReference type="Proteomes" id="UP000244013">
    <property type="component" value="Unassembled WGS sequence"/>
</dbReference>
<dbReference type="InterPro" id="IPR005053">
    <property type="entry name" value="MobA_MobL"/>
</dbReference>
<organism evidence="5 6">
    <name type="scientific">Sphingomonas faeni</name>
    <dbReference type="NCBI Taxonomy" id="185950"/>
    <lineage>
        <taxon>Bacteria</taxon>
        <taxon>Pseudomonadati</taxon>
        <taxon>Pseudomonadota</taxon>
        <taxon>Alphaproteobacteria</taxon>
        <taxon>Sphingomonadales</taxon>
        <taxon>Sphingomonadaceae</taxon>
        <taxon>Sphingomonas</taxon>
    </lineage>
</organism>
<feature type="region of interest" description="Disordered" evidence="3">
    <location>
        <begin position="989"/>
        <end position="1009"/>
    </location>
</feature>
<keyword evidence="2" id="KW-0184">Conjugation</keyword>
<protein>
    <submittedName>
        <fullName evidence="5">MobA/MobL family protein</fullName>
    </submittedName>
</protein>
<comment type="caution">
    <text evidence="5">The sequence shown here is derived from an EMBL/GenBank/DDBJ whole genome shotgun (WGS) entry which is preliminary data.</text>
</comment>
<accession>A0A2T5TWH0</accession>
<dbReference type="GeneID" id="91007813"/>
<feature type="region of interest" description="Disordered" evidence="3">
    <location>
        <begin position="573"/>
        <end position="598"/>
    </location>
</feature>
<evidence type="ECO:0000256" key="1">
    <source>
        <dbReference type="ARBA" id="ARBA00010873"/>
    </source>
</evidence>
<feature type="compositionally biased region" description="Basic and acidic residues" evidence="3">
    <location>
        <begin position="573"/>
        <end position="593"/>
    </location>
</feature>
<dbReference type="RefSeq" id="WP_167397778.1">
    <property type="nucleotide sequence ID" value="NZ_QAYE01000017.1"/>
</dbReference>
<comment type="similarity">
    <text evidence="1">Belongs to the MobA/MobL family.</text>
</comment>
<evidence type="ECO:0000313" key="5">
    <source>
        <dbReference type="EMBL" id="PTW43612.1"/>
    </source>
</evidence>
<evidence type="ECO:0000259" key="4">
    <source>
        <dbReference type="Pfam" id="PF03389"/>
    </source>
</evidence>
<dbReference type="AlphaFoldDB" id="A0A2T5TWH0"/>
<dbReference type="EMBL" id="QAYE01000017">
    <property type="protein sequence ID" value="PTW43612.1"/>
    <property type="molecule type" value="Genomic_DNA"/>
</dbReference>
<dbReference type="Pfam" id="PF03389">
    <property type="entry name" value="MobA_MobL"/>
    <property type="match status" value="1"/>
</dbReference>
<name>A0A2T5TWH0_9SPHN</name>
<gene>
    <name evidence="5" type="ORF">C8J25_11712</name>
</gene>
<feature type="domain" description="MobA/MobL protein" evidence="4">
    <location>
        <begin position="291"/>
        <end position="455"/>
    </location>
</feature>
<evidence type="ECO:0000256" key="2">
    <source>
        <dbReference type="ARBA" id="ARBA00022971"/>
    </source>
</evidence>
<sequence>MADPEINGEERAVFAHHVQALLRRQQKDDRDAIGATLGRARFQVQGADGQTASPTRRGGKAQAHERVVGFFTASPLTGRGRQSGGFRVPHFDMKPITRTYAPTSAGGHVRRGHEGAAMTAAAHFDYVTNGAKIGIGTHIDYIRRETGLQDPADDLVLDMLDEQDLRNEKNRLAIFSNIPGGLTRQRSLFEAAERYESLPRTHQLMASTASVEGFVMFERMGTAPGWLRAMTRRLREKRDELERKAAKARKTFRHREVAVADVTEQEAYERLAWLDQPPAILGLFRWKQGRTGRVQHRFVGELPDGLSARDRHEILTRFCGTLDADGWMVVGAIHQPDQHNDRRNFHIHVDGYDRPARWLDKEGKWDFDYTERRNGKLVRPFAQNKVRYDAAIGTDSSGKPNIAAMMRHRFITIVNEVVGDQPDIVRYLHGTYADNNVALTPLEHMGNRAAGLERRGTVTEVGSRNARKIVADEAAACEARATAAEAALSHELALTRSILAQNRDALTALEVYEALERRLIRRRLQAELADVVVAMARSRADAVIRELTPEPGRPIKAKAGDADLLAGARDHLAEVERHSPSQAERDAERRELARTQTRANAEWNIVQAATGQSPQDRAHEPVMEYRARDRAQAPPATAPSRYDDQKRNRLSAWLEKHASDPALILIEGDEIRLGRSAPLAIDTLMRQFAGSRPVQQLLLPERVRRQADIAKRVRKKQPVETISTTASPIMIPVVEWGVQLFVPEPTLEGAISSSGQAPIWLADESSVNDVPPSPGPHLPDRPAVEITTAREEAKIARRKILAEAGRSRNEASLNEAWAHLIRKRAAITLDGGRYAIDLTGLSDPERLALMRPDYDKELQSRLRELHAKQERERPVLPPHVVSPAARKAWAAMAARHQDVFPSGPPAQMRAAVGLRSAKRLANAPTLRAARAMVPEAIAGITPRDLLETHQAGSVADVTTAKPNRPRHIGDVSTIEKQAQTLAPFPGKEKAKGRLEQVVFDPRGKGPQER</sequence>
<reference evidence="5 6" key="1">
    <citation type="submission" date="2018-04" db="EMBL/GenBank/DDBJ databases">
        <title>Genomic Encyclopedia of Type Strains, Phase III (KMG-III): the genomes of soil and plant-associated and newly described type strains.</title>
        <authorList>
            <person name="Whitman W."/>
        </authorList>
    </citation>
    <scope>NUCLEOTIDE SEQUENCE [LARGE SCALE GENOMIC DNA]</scope>
    <source>
        <strain evidence="5 6">MA-olki</strain>
    </source>
</reference>
<proteinExistence type="inferred from homology"/>
<evidence type="ECO:0000256" key="3">
    <source>
        <dbReference type="SAM" id="MobiDB-lite"/>
    </source>
</evidence>
<evidence type="ECO:0000313" key="6">
    <source>
        <dbReference type="Proteomes" id="UP000244013"/>
    </source>
</evidence>
<dbReference type="Gene3D" id="3.30.930.30">
    <property type="match status" value="1"/>
</dbReference>